<dbReference type="EMBL" id="BNCO01000025">
    <property type="protein sequence ID" value="GIL56826.1"/>
    <property type="molecule type" value="Genomic_DNA"/>
</dbReference>
<gene>
    <name evidence="2" type="ORF">Vafri_12130</name>
</gene>
<sequence length="128" mass="14390">FILFITFFLPWTPPSYISPDGTLLATRDMHSTVTFWDVSGMRLRPLRALDGTFRDALFCPTSGDLQLYDLTGMYVIYMSAVRRVGGINAAFFFWDRDFGSPSTTMDSHAIIALPSFPLGVSLKQITSY</sequence>
<dbReference type="Proteomes" id="UP000747399">
    <property type="component" value="Unassembled WGS sequence"/>
</dbReference>
<keyword evidence="3" id="KW-1185">Reference proteome</keyword>
<keyword evidence="1" id="KW-0732">Signal</keyword>
<feature type="non-terminal residue" evidence="2">
    <location>
        <position position="1"/>
    </location>
</feature>
<comment type="caution">
    <text evidence="2">The sequence shown here is derived from an EMBL/GenBank/DDBJ whole genome shotgun (WGS) entry which is preliminary data.</text>
</comment>
<dbReference type="InterPro" id="IPR015943">
    <property type="entry name" value="WD40/YVTN_repeat-like_dom_sf"/>
</dbReference>
<protein>
    <submittedName>
        <fullName evidence="2">Uncharacterized protein</fullName>
    </submittedName>
</protein>
<evidence type="ECO:0000313" key="3">
    <source>
        <dbReference type="Proteomes" id="UP000747399"/>
    </source>
</evidence>
<proteinExistence type="predicted"/>
<organism evidence="2 3">
    <name type="scientific">Volvox africanus</name>
    <dbReference type="NCBI Taxonomy" id="51714"/>
    <lineage>
        <taxon>Eukaryota</taxon>
        <taxon>Viridiplantae</taxon>
        <taxon>Chlorophyta</taxon>
        <taxon>core chlorophytes</taxon>
        <taxon>Chlorophyceae</taxon>
        <taxon>CS clade</taxon>
        <taxon>Chlamydomonadales</taxon>
        <taxon>Volvocaceae</taxon>
        <taxon>Volvox</taxon>
    </lineage>
</organism>
<reference evidence="2" key="1">
    <citation type="journal article" date="2021" name="Proc. Natl. Acad. Sci. U.S.A.">
        <title>Three genomes in the algal genus Volvox reveal the fate of a haploid sex-determining region after a transition to homothallism.</title>
        <authorList>
            <person name="Yamamoto K."/>
            <person name="Hamaji T."/>
            <person name="Kawai-Toyooka H."/>
            <person name="Matsuzaki R."/>
            <person name="Takahashi F."/>
            <person name="Nishimura Y."/>
            <person name="Kawachi M."/>
            <person name="Noguchi H."/>
            <person name="Minakuchi Y."/>
            <person name="Umen J.G."/>
            <person name="Toyoda A."/>
            <person name="Nozaki H."/>
        </authorList>
    </citation>
    <scope>NUCLEOTIDE SEQUENCE</scope>
    <source>
        <strain evidence="2">NIES-3780</strain>
    </source>
</reference>
<name>A0A8J4F2D5_9CHLO</name>
<feature type="chain" id="PRO_5035256632" evidence="1">
    <location>
        <begin position="18"/>
        <end position="128"/>
    </location>
</feature>
<feature type="signal peptide" evidence="1">
    <location>
        <begin position="1"/>
        <end position="17"/>
    </location>
</feature>
<dbReference type="AlphaFoldDB" id="A0A8J4F2D5"/>
<accession>A0A8J4F2D5</accession>
<dbReference type="Gene3D" id="2.130.10.10">
    <property type="entry name" value="YVTN repeat-like/Quinoprotein amine dehydrogenase"/>
    <property type="match status" value="1"/>
</dbReference>
<evidence type="ECO:0000313" key="2">
    <source>
        <dbReference type="EMBL" id="GIL56826.1"/>
    </source>
</evidence>
<evidence type="ECO:0000256" key="1">
    <source>
        <dbReference type="SAM" id="SignalP"/>
    </source>
</evidence>
<dbReference type="SUPFAM" id="SSF82171">
    <property type="entry name" value="DPP6 N-terminal domain-like"/>
    <property type="match status" value="1"/>
</dbReference>